<feature type="region of interest" description="Disordered" evidence="1">
    <location>
        <begin position="1334"/>
        <end position="1370"/>
    </location>
</feature>
<dbReference type="OrthoDB" id="8923208at2759"/>
<feature type="region of interest" description="Disordered" evidence="1">
    <location>
        <begin position="1407"/>
        <end position="1428"/>
    </location>
</feature>
<feature type="compositionally biased region" description="Polar residues" evidence="1">
    <location>
        <begin position="1"/>
        <end position="13"/>
    </location>
</feature>
<feature type="compositionally biased region" description="Basic and acidic residues" evidence="1">
    <location>
        <begin position="824"/>
        <end position="840"/>
    </location>
</feature>
<protein>
    <submittedName>
        <fullName evidence="2">Uncharacterized protein LOC109072714 isoform X1</fullName>
    </submittedName>
</protein>
<feature type="region of interest" description="Disordered" evidence="1">
    <location>
        <begin position="304"/>
        <end position="329"/>
    </location>
</feature>
<feature type="compositionally biased region" description="Acidic residues" evidence="1">
    <location>
        <begin position="1574"/>
        <end position="1584"/>
    </location>
</feature>
<sequence>MQANSQHSGQLQNLHGKGASPREGTGQNFYQLCLPPHTASPSYHGQRATGNYFTCTIQQATSDQILTSSVQATNDKKLAQENMLNSKHALPTVKQDSQMIQWNMPPNCQIFVPVSNINLQGASNSNGPNMSQFAFNSTNSLYMQQQTTSSALGPHNSQQFKTVDTTSHNEARRNVNTSNLYSRQQHANASTNLPKDSSDLKYYPRTENTCHGQSSLFGGYPYQLLIAEMSNANVKMFSTCVQNLQPNNAAQRAVAIVPPLSPIGTAPVNVSDKSANMKMNVTPVQETVHHQPNIPLPLVANDNLKNQTREPNNPTSEHQRPKPAEPRLNDGLCNVIGAKSPVLADESTGQSCCASSPKLKNVVAEQKESVQTQMQNELAEKTNKNCTITDKKTVEPDTVHFIEWPLDRLQTLNAVINQMEVGDQKNIHKTDPWTDILKIYWNGDFHKFYEAVQSGIYQSIMEEVLVYSAMKEPVILRQIVNDARSKVSENFHVLKHNEEPPKMTYKSSWLNLNENVDDIDKESGYSWFYKPFQNVSEHEAQNLACETPSKLQEATEKPSSIRCKQLPSEVENKVPTDKPTSNNESLHENVPVSFNGQSSSVTDINCSPMHNCQVTEVTNSQPIITNSLEAMITVVKDLDKQGVPTGTSSLDDQFCNDVGAKSVVSPKSTGQSDCTNSPKPIHVVTEEQVMELSSQMQVGFSEKMHNNGCAVPSKNVRCETLPKQSQELCAHMNEKETEKMYASATKLIEQKVIAALLDKHKASLLNTPQVLDTISTEEQASRQRLKEKTKYPASTFLRTLLSAPYKPSLAERNQGATEITDKVQEEHMSLEKSRNDESCEKSPVPLNAQSPPVIDKFSLKLNEQQTSCQPNTVNPLKGMTNLVRTLENWDVSLKYQNSTGKHGGLKRKHKQLSRTSKQHNNFCNHVGAKSPMLTDESSSQSDCSSPLTRSPVRFVPLTQVQNESSEMIPNSDFDKAVRYETVPKPCQELSVQTNEEMIVEMDASSSVKLVVLTQEVAKQYFAENKDIAATPKTATLRLDDPVCSQTKSPALADGSTSHFDYASPPKLYPVLAGPSQMQNESDEEMPEIECLLSSESVKCETDPKPSQELPVQMNEEDVDEMHASPPIRINVLSHKVAMHCFADQFMQDKDTATPPVVVKQTNCQSNIVNPLIAITHLVRAVGKHQTGKSDLLKNKHQTSTATLSLNKHFFNGDKSPVLTDGSASPIGYASPLTLHPVLTEPSQVQSDEEMPEIASLLADKYVRCDTDPKQSQELPVQMNEEETVKLDTSACIKINVLPYEVAKQCFAGQMMENKDIAAPPETIHKACLLNSPQDTVSTKEQINMGRLEETDRAGSPRLTDGSTSQSICESPPKLYPVIAEPSQIQFKSSEEMPEIDCMLTDERVRCETDPKPSQERPVNMNEEETEKIDSLNSTKINVLPHEMAELWFASEMEEKDLQKDIAVHISTEDKVKGQVLELKSEKEVLLKDVKPKEWKYQSSGGESLESYCCLAKWFQTLECGNGSVCTCQIKAELREEIKTEAHSTSLEVQTKKDSPGECEQVEMDNAALERTDDSEATDDSEDEYPLLHDPSTDKAKDISSSEEVSKVETETSEQKRNESPTECAANMDLMNEIEQDPPAPDLKSKTNTVYLALYGSSSEKRNKLKRTKRYKEKVSCEEPPKTVQVTISSHQEIKDKDESNKCVETKDEDAMVRQVRIRRAILQNMVQHKIFPLHSVFGLGKNGLSSTSVRKLLSPSALVKSDAHLAEENKRKRLCKNATQQMSMNQYIIRGKTVPTKLFNSPENVAKSKYELGNPVLMPLDEGPALEFRVLPESFNFEDGAEPNCAQGDTSQSTQNGMSGLEKKAKRMKTSHVPTQGVWSFSPLKKKHTQSIQSTDVSGSCSLFQEFKKKYQKKYIAFKQNLNSSERARFFY</sequence>
<feature type="region of interest" description="Disordered" evidence="1">
    <location>
        <begin position="145"/>
        <end position="198"/>
    </location>
</feature>
<feature type="compositionally biased region" description="Polar residues" evidence="1">
    <location>
        <begin position="174"/>
        <end position="195"/>
    </location>
</feature>
<reference evidence="2" key="1">
    <citation type="submission" date="2025-08" db="UniProtKB">
        <authorList>
            <consortium name="RefSeq"/>
        </authorList>
    </citation>
    <scope>IDENTIFICATION</scope>
    <source>
        <tissue evidence="2">Muscle</tissue>
    </source>
</reference>
<feature type="region of interest" description="Disordered" evidence="1">
    <location>
        <begin position="1841"/>
        <end position="1874"/>
    </location>
</feature>
<evidence type="ECO:0000313" key="2">
    <source>
        <dbReference type="RefSeq" id="XP_042571433.1"/>
    </source>
</evidence>
<feature type="compositionally biased region" description="Polar residues" evidence="1">
    <location>
        <begin position="145"/>
        <end position="166"/>
    </location>
</feature>
<dbReference type="KEGG" id="ccar:109072714"/>
<feature type="compositionally biased region" description="Basic and acidic residues" evidence="1">
    <location>
        <begin position="1590"/>
        <end position="1619"/>
    </location>
</feature>
<dbReference type="Proteomes" id="UP001155660">
    <property type="component" value="Chromosome A25"/>
</dbReference>
<name>A0A9Q9ZRS5_CYPCA</name>
<feature type="compositionally biased region" description="Polar residues" evidence="1">
    <location>
        <begin position="304"/>
        <end position="316"/>
    </location>
</feature>
<proteinExistence type="predicted"/>
<evidence type="ECO:0000256" key="1">
    <source>
        <dbReference type="SAM" id="MobiDB-lite"/>
    </source>
</evidence>
<feature type="region of interest" description="Disordered" evidence="1">
    <location>
        <begin position="549"/>
        <end position="591"/>
    </location>
</feature>
<dbReference type="GeneID" id="109072714"/>
<feature type="compositionally biased region" description="Polar residues" evidence="1">
    <location>
        <begin position="1847"/>
        <end position="1858"/>
    </location>
</feature>
<organism evidence="2">
    <name type="scientific">Cyprinus carpio</name>
    <name type="common">Common carp</name>
    <dbReference type="NCBI Taxonomy" id="7962"/>
    <lineage>
        <taxon>Eukaryota</taxon>
        <taxon>Metazoa</taxon>
        <taxon>Chordata</taxon>
        <taxon>Craniata</taxon>
        <taxon>Vertebrata</taxon>
        <taxon>Euteleostomi</taxon>
        <taxon>Actinopterygii</taxon>
        <taxon>Neopterygii</taxon>
        <taxon>Teleostei</taxon>
        <taxon>Ostariophysi</taxon>
        <taxon>Cypriniformes</taxon>
        <taxon>Cyprinidae</taxon>
        <taxon>Cyprininae</taxon>
        <taxon>Cyprinus</taxon>
    </lineage>
</organism>
<feature type="region of interest" description="Disordered" evidence="1">
    <location>
        <begin position="928"/>
        <end position="948"/>
    </location>
</feature>
<feature type="region of interest" description="Disordered" evidence="1">
    <location>
        <begin position="1566"/>
        <end position="1622"/>
    </location>
</feature>
<gene>
    <name evidence="2" type="primary">LOC109072714</name>
</gene>
<accession>A0A9Q9ZRS5</accession>
<feature type="region of interest" description="Disordered" evidence="1">
    <location>
        <begin position="1"/>
        <end position="31"/>
    </location>
</feature>
<feature type="region of interest" description="Disordered" evidence="1">
    <location>
        <begin position="824"/>
        <end position="851"/>
    </location>
</feature>
<feature type="compositionally biased region" description="Basic and acidic residues" evidence="1">
    <location>
        <begin position="317"/>
        <end position="328"/>
    </location>
</feature>
<dbReference type="RefSeq" id="XP_042571433.1">
    <property type="nucleotide sequence ID" value="XM_042715499.1"/>
</dbReference>